<protein>
    <submittedName>
        <fullName evidence="1">Uncharacterized protein</fullName>
    </submittedName>
</protein>
<gene>
    <name evidence="1" type="ORF">LTS18_014749</name>
</gene>
<accession>A0ACC3CV91</accession>
<evidence type="ECO:0000313" key="1">
    <source>
        <dbReference type="EMBL" id="KAK3045027.1"/>
    </source>
</evidence>
<keyword evidence="2" id="KW-1185">Reference proteome</keyword>
<comment type="caution">
    <text evidence="1">The sequence shown here is derived from an EMBL/GenBank/DDBJ whole genome shotgun (WGS) entry which is preliminary data.</text>
</comment>
<evidence type="ECO:0000313" key="2">
    <source>
        <dbReference type="Proteomes" id="UP001186974"/>
    </source>
</evidence>
<dbReference type="EMBL" id="JAWDJW010011117">
    <property type="protein sequence ID" value="KAK3045027.1"/>
    <property type="molecule type" value="Genomic_DNA"/>
</dbReference>
<reference evidence="1" key="1">
    <citation type="submission" date="2024-09" db="EMBL/GenBank/DDBJ databases">
        <title>Black Yeasts Isolated from many extreme environments.</title>
        <authorList>
            <person name="Coleine C."/>
            <person name="Stajich J.E."/>
            <person name="Selbmann L."/>
        </authorList>
    </citation>
    <scope>NUCLEOTIDE SEQUENCE</scope>
    <source>
        <strain evidence="1">CCFEE 5737</strain>
    </source>
</reference>
<feature type="non-terminal residue" evidence="1">
    <location>
        <position position="79"/>
    </location>
</feature>
<name>A0ACC3CV91_9PEZI</name>
<sequence>MSYAVDAGTGIVRTASGGQTYAPDGLTSTSQPHQYQHPGGEEIEDPSDFEPQTSGRHTSDTDVEKDETSESDEGEKGAP</sequence>
<organism evidence="1 2">
    <name type="scientific">Coniosporium uncinatum</name>
    <dbReference type="NCBI Taxonomy" id="93489"/>
    <lineage>
        <taxon>Eukaryota</taxon>
        <taxon>Fungi</taxon>
        <taxon>Dikarya</taxon>
        <taxon>Ascomycota</taxon>
        <taxon>Pezizomycotina</taxon>
        <taxon>Dothideomycetes</taxon>
        <taxon>Dothideomycetes incertae sedis</taxon>
        <taxon>Coniosporium</taxon>
    </lineage>
</organism>
<proteinExistence type="predicted"/>
<dbReference type="Proteomes" id="UP001186974">
    <property type="component" value="Unassembled WGS sequence"/>
</dbReference>